<sequence>MIGKNRLFLIISILLMLLSGCNNGKASAERGEKKGDKVYFQINETQLTNNEKNMLEKVKQRIKLANQITKESDTIIREAQSTDDLEGALDIMAISKDEVNKLLLEFQSDSQMNNGDLLDLQKKAKKSLEKYTEGIKLQEEGINDGDGMKNQKGFVLSEEAKKEIEDLSSLFKD</sequence>
<protein>
    <recommendedName>
        <fullName evidence="4">Lipoprotein</fullName>
    </recommendedName>
</protein>
<feature type="signal peptide" evidence="1">
    <location>
        <begin position="1"/>
        <end position="24"/>
    </location>
</feature>
<dbReference type="EMBL" id="QVTE01000030">
    <property type="protein sequence ID" value="RFU68962.1"/>
    <property type="molecule type" value="Genomic_DNA"/>
</dbReference>
<dbReference type="Proteomes" id="UP000264541">
    <property type="component" value="Unassembled WGS sequence"/>
</dbReference>
<evidence type="ECO:0000313" key="3">
    <source>
        <dbReference type="Proteomes" id="UP000264541"/>
    </source>
</evidence>
<dbReference type="AlphaFoldDB" id="A0A372LP19"/>
<comment type="caution">
    <text evidence="2">The sequence shown here is derived from an EMBL/GenBank/DDBJ whole genome shotgun (WGS) entry which is preliminary data.</text>
</comment>
<reference evidence="2 3" key="1">
    <citation type="submission" date="2018-08" db="EMBL/GenBank/DDBJ databases">
        <title>Bacillus chawlae sp. nov., Bacillus glennii sp. nov., and Bacillus saganii sp. nov. Isolated from the Vehicle Assembly Building at Kennedy Space Center where the Viking Spacecraft were Assembled.</title>
        <authorList>
            <person name="Seuylemezian A."/>
            <person name="Vaishampayan P."/>
        </authorList>
    </citation>
    <scope>NUCLEOTIDE SEQUENCE [LARGE SCALE GENOMIC DNA]</scope>
    <source>
        <strain evidence="2 3">V47-23a</strain>
    </source>
</reference>
<keyword evidence="3" id="KW-1185">Reference proteome</keyword>
<proteinExistence type="predicted"/>
<accession>A0A372LP19</accession>
<gene>
    <name evidence="2" type="ORF">D0469_10775</name>
</gene>
<organism evidence="2 3">
    <name type="scientific">Peribacillus saganii</name>
    <dbReference type="NCBI Taxonomy" id="2303992"/>
    <lineage>
        <taxon>Bacteria</taxon>
        <taxon>Bacillati</taxon>
        <taxon>Bacillota</taxon>
        <taxon>Bacilli</taxon>
        <taxon>Bacillales</taxon>
        <taxon>Bacillaceae</taxon>
        <taxon>Peribacillus</taxon>
    </lineage>
</organism>
<evidence type="ECO:0000313" key="2">
    <source>
        <dbReference type="EMBL" id="RFU68962.1"/>
    </source>
</evidence>
<dbReference type="OrthoDB" id="9837497at2"/>
<evidence type="ECO:0000256" key="1">
    <source>
        <dbReference type="SAM" id="SignalP"/>
    </source>
</evidence>
<feature type="chain" id="PRO_5038530514" description="Lipoprotein" evidence="1">
    <location>
        <begin position="25"/>
        <end position="173"/>
    </location>
</feature>
<keyword evidence="1" id="KW-0732">Signal</keyword>
<evidence type="ECO:0008006" key="4">
    <source>
        <dbReference type="Google" id="ProtNLM"/>
    </source>
</evidence>
<dbReference type="PROSITE" id="PS51257">
    <property type="entry name" value="PROKAR_LIPOPROTEIN"/>
    <property type="match status" value="1"/>
</dbReference>
<dbReference type="RefSeq" id="WP_117326752.1">
    <property type="nucleotide sequence ID" value="NZ_QVTE01000030.1"/>
</dbReference>
<name>A0A372LP19_9BACI</name>